<dbReference type="AlphaFoldDB" id="A0A7W0IDU8"/>
<evidence type="ECO:0000313" key="2">
    <source>
        <dbReference type="Proteomes" id="UP000545761"/>
    </source>
</evidence>
<protein>
    <submittedName>
        <fullName evidence="1">Uncharacterized protein</fullName>
    </submittedName>
</protein>
<gene>
    <name evidence="1" type="ORF">H1D24_38120</name>
</gene>
<accession>A0A7W0IDU8</accession>
<dbReference type="Proteomes" id="UP000545761">
    <property type="component" value="Unassembled WGS sequence"/>
</dbReference>
<name>A0A7W0IDU8_9ACTN</name>
<dbReference type="EMBL" id="JACEHE010000046">
    <property type="protein sequence ID" value="MBA2951411.1"/>
    <property type="molecule type" value="Genomic_DNA"/>
</dbReference>
<proteinExistence type="predicted"/>
<reference evidence="1 2" key="1">
    <citation type="submission" date="2020-07" db="EMBL/GenBank/DDBJ databases">
        <title>Streptomyces isolated from Indian soil.</title>
        <authorList>
            <person name="Mandal S."/>
            <person name="Maiti P.K."/>
        </authorList>
    </citation>
    <scope>NUCLEOTIDE SEQUENCE [LARGE SCALE GENOMIC DNA]</scope>
    <source>
        <strain evidence="1 2">PSKA28</strain>
    </source>
</reference>
<evidence type="ECO:0000313" key="1">
    <source>
        <dbReference type="EMBL" id="MBA2951411.1"/>
    </source>
</evidence>
<organism evidence="1 2">
    <name type="scientific">Streptomyces himalayensis subsp. himalayensis</name>
    <dbReference type="NCBI Taxonomy" id="2756131"/>
    <lineage>
        <taxon>Bacteria</taxon>
        <taxon>Bacillati</taxon>
        <taxon>Actinomycetota</taxon>
        <taxon>Actinomycetes</taxon>
        <taxon>Kitasatosporales</taxon>
        <taxon>Streptomycetaceae</taxon>
        <taxon>Streptomyces</taxon>
        <taxon>Streptomyces himalayensis</taxon>
    </lineage>
</organism>
<sequence length="157" mass="17140">MTFVQAIQCELVRQSRRYLLLGEYLDHDLGVSTQPEQVPELQPMGVDLAMDALRDGALSDDEPGLLQPLIERALQEGPGTLLLEHDPAPHFVVRQLGVCGLDDRARVRGRLKVAGDHRAIPHPDGLRRGVERRQAIQVVRAGVGALDAPHARLVGGS</sequence>
<comment type="caution">
    <text evidence="1">The sequence shown here is derived from an EMBL/GenBank/DDBJ whole genome shotgun (WGS) entry which is preliminary data.</text>
</comment>